<evidence type="ECO:0000313" key="2">
    <source>
        <dbReference type="EMBL" id="KAJ4449621.1"/>
    </source>
</evidence>
<feature type="compositionally biased region" description="Polar residues" evidence="1">
    <location>
        <begin position="147"/>
        <end position="159"/>
    </location>
</feature>
<gene>
    <name evidence="2" type="ORF">ANN_01024</name>
</gene>
<evidence type="ECO:0008006" key="4">
    <source>
        <dbReference type="Google" id="ProtNLM"/>
    </source>
</evidence>
<feature type="compositionally biased region" description="Basic and acidic residues" evidence="1">
    <location>
        <begin position="135"/>
        <end position="146"/>
    </location>
</feature>
<evidence type="ECO:0000256" key="1">
    <source>
        <dbReference type="SAM" id="MobiDB-lite"/>
    </source>
</evidence>
<keyword evidence="3" id="KW-1185">Reference proteome</keyword>
<comment type="caution">
    <text evidence="2">The sequence shown here is derived from an EMBL/GenBank/DDBJ whole genome shotgun (WGS) entry which is preliminary data.</text>
</comment>
<name>A0ABQ8TSF1_PERAM</name>
<reference evidence="2 3" key="1">
    <citation type="journal article" date="2022" name="Allergy">
        <title>Genome assembly and annotation of Periplaneta americana reveal a comprehensive cockroach allergen profile.</title>
        <authorList>
            <person name="Wang L."/>
            <person name="Xiong Q."/>
            <person name="Saelim N."/>
            <person name="Wang L."/>
            <person name="Nong W."/>
            <person name="Wan A.T."/>
            <person name="Shi M."/>
            <person name="Liu X."/>
            <person name="Cao Q."/>
            <person name="Hui J.H.L."/>
            <person name="Sookrung N."/>
            <person name="Leung T.F."/>
            <person name="Tungtrongchitr A."/>
            <person name="Tsui S.K.W."/>
        </authorList>
    </citation>
    <scope>NUCLEOTIDE SEQUENCE [LARGE SCALE GENOMIC DNA]</scope>
    <source>
        <strain evidence="2">PWHHKU_190912</strain>
    </source>
</reference>
<dbReference type="EMBL" id="JAJSOF020000003">
    <property type="protein sequence ID" value="KAJ4449621.1"/>
    <property type="molecule type" value="Genomic_DNA"/>
</dbReference>
<dbReference type="Proteomes" id="UP001148838">
    <property type="component" value="Unassembled WGS sequence"/>
</dbReference>
<sequence length="203" mass="22552">MMHFCSWELSNSNLQDNIGRSFKGITFNWKSSFLPGMLNHVIEYGGTELIMDDQVVFANSEDDLQRALFQLNQIACNYDLKISTKKTKKLCDLAAEARVRCFHEHEHLGVDAEPGGGPVVVRNGWHAGGAAQDGAADRRLRADRKQSCNLSKENNTPRSQHPCLSASTLVFYPGGPDSIPVLIVMEFVVDEADVVEGFPRDSR</sequence>
<proteinExistence type="predicted"/>
<feature type="region of interest" description="Disordered" evidence="1">
    <location>
        <begin position="130"/>
        <end position="160"/>
    </location>
</feature>
<protein>
    <recommendedName>
        <fullName evidence="4">Reverse transcriptase domain-containing protein</fullName>
    </recommendedName>
</protein>
<evidence type="ECO:0000313" key="3">
    <source>
        <dbReference type="Proteomes" id="UP001148838"/>
    </source>
</evidence>
<accession>A0ABQ8TSF1</accession>
<organism evidence="2 3">
    <name type="scientific">Periplaneta americana</name>
    <name type="common">American cockroach</name>
    <name type="synonym">Blatta americana</name>
    <dbReference type="NCBI Taxonomy" id="6978"/>
    <lineage>
        <taxon>Eukaryota</taxon>
        <taxon>Metazoa</taxon>
        <taxon>Ecdysozoa</taxon>
        <taxon>Arthropoda</taxon>
        <taxon>Hexapoda</taxon>
        <taxon>Insecta</taxon>
        <taxon>Pterygota</taxon>
        <taxon>Neoptera</taxon>
        <taxon>Polyneoptera</taxon>
        <taxon>Dictyoptera</taxon>
        <taxon>Blattodea</taxon>
        <taxon>Blattoidea</taxon>
        <taxon>Blattidae</taxon>
        <taxon>Blattinae</taxon>
        <taxon>Periplaneta</taxon>
    </lineage>
</organism>